<dbReference type="Proteomes" id="UP000596660">
    <property type="component" value="Unplaced"/>
</dbReference>
<dbReference type="OrthoDB" id="1701699at2759"/>
<gene>
    <name evidence="1" type="primary">LOC110740156</name>
</gene>
<dbReference type="OMA" id="ALHEYTD"/>
<reference evidence="1" key="1">
    <citation type="journal article" date="2017" name="Nature">
        <title>The genome of Chenopodium quinoa.</title>
        <authorList>
            <person name="Jarvis D.E."/>
            <person name="Ho Y.S."/>
            <person name="Lightfoot D.J."/>
            <person name="Schmoeckel S.M."/>
            <person name="Li B."/>
            <person name="Borm T.J.A."/>
            <person name="Ohyanagi H."/>
            <person name="Mineta K."/>
            <person name="Michell C.T."/>
            <person name="Saber N."/>
            <person name="Kharbatia N.M."/>
            <person name="Rupper R.R."/>
            <person name="Sharp A.R."/>
            <person name="Dally N."/>
            <person name="Boughton B.A."/>
            <person name="Woo Y.H."/>
            <person name="Gao G."/>
            <person name="Schijlen E.G.W.M."/>
            <person name="Guo X."/>
            <person name="Momin A.A."/>
            <person name="Negrao S."/>
            <person name="Al-Babili S."/>
            <person name="Gehring C."/>
            <person name="Roessner U."/>
            <person name="Jung C."/>
            <person name="Murphy K."/>
            <person name="Arold S.T."/>
            <person name="Gojobori T."/>
            <person name="van der Linden C.G."/>
            <person name="van Loo E.N."/>
            <person name="Jellen E.N."/>
            <person name="Maughan P.J."/>
            <person name="Tester M."/>
        </authorList>
    </citation>
    <scope>NUCLEOTIDE SEQUENCE [LARGE SCALE GENOMIC DNA]</scope>
    <source>
        <strain evidence="1">cv. PI 614886</strain>
    </source>
</reference>
<dbReference type="GO" id="GO:0048364">
    <property type="term" value="P:root development"/>
    <property type="evidence" value="ECO:0007669"/>
    <property type="project" value="InterPro"/>
</dbReference>
<evidence type="ECO:0000313" key="2">
    <source>
        <dbReference type="Proteomes" id="UP000596660"/>
    </source>
</evidence>
<dbReference type="EnsemblPlants" id="AUR62027151-RA">
    <property type="protein sequence ID" value="AUR62027151-RA:cds"/>
    <property type="gene ID" value="AUR62027151"/>
</dbReference>
<dbReference type="SMR" id="A0A803MCF8"/>
<organism evidence="1 2">
    <name type="scientific">Chenopodium quinoa</name>
    <name type="common">Quinoa</name>
    <dbReference type="NCBI Taxonomy" id="63459"/>
    <lineage>
        <taxon>Eukaryota</taxon>
        <taxon>Viridiplantae</taxon>
        <taxon>Streptophyta</taxon>
        <taxon>Embryophyta</taxon>
        <taxon>Tracheophyta</taxon>
        <taxon>Spermatophyta</taxon>
        <taxon>Magnoliopsida</taxon>
        <taxon>eudicotyledons</taxon>
        <taxon>Gunneridae</taxon>
        <taxon>Pentapetalae</taxon>
        <taxon>Caryophyllales</taxon>
        <taxon>Chenopodiaceae</taxon>
        <taxon>Chenopodioideae</taxon>
        <taxon>Atripliceae</taxon>
        <taxon>Chenopodium</taxon>
    </lineage>
</organism>
<dbReference type="Pfam" id="PF03087">
    <property type="entry name" value="BPS1"/>
    <property type="match status" value="1"/>
</dbReference>
<reference evidence="1" key="2">
    <citation type="submission" date="2021-03" db="UniProtKB">
        <authorList>
            <consortium name="EnsemblPlants"/>
        </authorList>
    </citation>
    <scope>IDENTIFICATION</scope>
</reference>
<proteinExistence type="predicted"/>
<sequence>MASSSVSKSFFQTRSISFPSRSHSKTNQFEQQLYTLRSSQAASTSSSSVSHRLNSLKYLYDNADELLQLPSNQLLLSKYKHTKSIEEVLNGSLRLLEICGTSRDVLQQSKEQLQEIQSVLRRRSSGEFSIANEVIEYLNTRKKAKKTIKKCLRDIKEAHKNGETNAIVTMLKDTEAITIDTFKSFLSYIAGAKLQSQKSSWSTVSKLINQSGNKEAAAAVSEFDIVDDTLDLLIQRKKTGINMSQVENMKSQMIKLESEIQDFDEALECLFRHLVRTRATLLNILSN</sequence>
<dbReference type="InterPro" id="IPR004320">
    <property type="entry name" value="BPS1_pln"/>
</dbReference>
<dbReference type="PANTHER" id="PTHR33070:SF129">
    <property type="entry name" value="DUF241 DOMAIN PROTEIN"/>
    <property type="match status" value="1"/>
</dbReference>
<dbReference type="RefSeq" id="XP_021776339.1">
    <property type="nucleotide sequence ID" value="XM_021920647.1"/>
</dbReference>
<name>A0A803MCF8_CHEQI</name>
<keyword evidence="2" id="KW-1185">Reference proteome</keyword>
<dbReference type="Gramene" id="AUR62027151-RA">
    <property type="protein sequence ID" value="AUR62027151-RA:cds"/>
    <property type="gene ID" value="AUR62027151"/>
</dbReference>
<dbReference type="PANTHER" id="PTHR33070">
    <property type="entry name" value="OS06G0725500 PROTEIN"/>
    <property type="match status" value="1"/>
</dbReference>
<accession>A0A803MCF8</accession>
<protein>
    <submittedName>
        <fullName evidence="1">Uncharacterized protein</fullName>
    </submittedName>
</protein>
<dbReference type="GO" id="GO:0048367">
    <property type="term" value="P:shoot system development"/>
    <property type="evidence" value="ECO:0007669"/>
    <property type="project" value="InterPro"/>
</dbReference>
<dbReference type="AlphaFoldDB" id="A0A803MCF8"/>
<dbReference type="KEGG" id="cqi:110740156"/>
<evidence type="ECO:0000313" key="1">
    <source>
        <dbReference type="EnsemblPlants" id="AUR62027151-RA:cds"/>
    </source>
</evidence>
<dbReference type="GeneID" id="110740156"/>